<protein>
    <submittedName>
        <fullName evidence="1">Uncharacterized protein</fullName>
    </submittedName>
</protein>
<dbReference type="Proteomes" id="UP001148299">
    <property type="component" value="Unassembled WGS sequence"/>
</dbReference>
<evidence type="ECO:0000313" key="1">
    <source>
        <dbReference type="EMBL" id="KAJ5357499.1"/>
    </source>
</evidence>
<keyword evidence="2" id="KW-1185">Reference proteome</keyword>
<evidence type="ECO:0000313" key="2">
    <source>
        <dbReference type="Proteomes" id="UP001148299"/>
    </source>
</evidence>
<reference evidence="1" key="2">
    <citation type="journal article" date="2023" name="IMA Fungus">
        <title>Comparative genomic study of the Penicillium genus elucidates a diverse pangenome and 15 lateral gene transfer events.</title>
        <authorList>
            <person name="Petersen C."/>
            <person name="Sorensen T."/>
            <person name="Nielsen M.R."/>
            <person name="Sondergaard T.E."/>
            <person name="Sorensen J.L."/>
            <person name="Fitzpatrick D.A."/>
            <person name="Frisvad J.C."/>
            <person name="Nielsen K.L."/>
        </authorList>
    </citation>
    <scope>NUCLEOTIDE SEQUENCE</scope>
    <source>
        <strain evidence="1">IBT 35675</strain>
    </source>
</reference>
<reference evidence="1" key="1">
    <citation type="submission" date="2022-12" db="EMBL/GenBank/DDBJ databases">
        <authorList>
            <person name="Petersen C."/>
        </authorList>
    </citation>
    <scope>NUCLEOTIDE SEQUENCE</scope>
    <source>
        <strain evidence="1">IBT 35675</strain>
    </source>
</reference>
<accession>A0A9W9REM6</accession>
<dbReference type="AlphaFoldDB" id="A0A9W9REM6"/>
<gene>
    <name evidence="1" type="ORF">N7541_004657</name>
</gene>
<proteinExistence type="predicted"/>
<dbReference type="EMBL" id="JAPZBR010000003">
    <property type="protein sequence ID" value="KAJ5357499.1"/>
    <property type="molecule type" value="Genomic_DNA"/>
</dbReference>
<sequence>MSKPVVIRFEGPDEWEQQWENVNSILDKHTGTSEYPSTKSFPPIIFGAELTPEAIDELQAQDGVIVDIPDEE</sequence>
<name>A0A9W9REM6_PENBR</name>
<comment type="caution">
    <text evidence="1">The sequence shown here is derived from an EMBL/GenBank/DDBJ whole genome shotgun (WGS) entry which is preliminary data.</text>
</comment>
<organism evidence="1 2">
    <name type="scientific">Penicillium brevicompactum</name>
    <dbReference type="NCBI Taxonomy" id="5074"/>
    <lineage>
        <taxon>Eukaryota</taxon>
        <taxon>Fungi</taxon>
        <taxon>Dikarya</taxon>
        <taxon>Ascomycota</taxon>
        <taxon>Pezizomycotina</taxon>
        <taxon>Eurotiomycetes</taxon>
        <taxon>Eurotiomycetidae</taxon>
        <taxon>Eurotiales</taxon>
        <taxon>Aspergillaceae</taxon>
        <taxon>Penicillium</taxon>
    </lineage>
</organism>